<evidence type="ECO:0000313" key="6">
    <source>
        <dbReference type="Proteomes" id="UP000679950"/>
    </source>
</evidence>
<dbReference type="InterPro" id="IPR051531">
    <property type="entry name" value="N-acetyltransferase"/>
</dbReference>
<accession>A0ABQ4KPH4</accession>
<dbReference type="Pfam" id="PF13302">
    <property type="entry name" value="Acetyltransf_3"/>
    <property type="match status" value="1"/>
</dbReference>
<comment type="similarity">
    <text evidence="3">Belongs to the acetyltransferase family. RimJ subfamily.</text>
</comment>
<evidence type="ECO:0000256" key="2">
    <source>
        <dbReference type="ARBA" id="ARBA00023315"/>
    </source>
</evidence>
<dbReference type="PANTHER" id="PTHR43792">
    <property type="entry name" value="GNAT FAMILY, PUTATIVE (AFU_ORTHOLOGUE AFUA_3G00765)-RELATED-RELATED"/>
    <property type="match status" value="1"/>
</dbReference>
<dbReference type="SUPFAM" id="SSF55729">
    <property type="entry name" value="Acyl-CoA N-acyltransferases (Nat)"/>
    <property type="match status" value="1"/>
</dbReference>
<evidence type="ECO:0000256" key="3">
    <source>
        <dbReference type="ARBA" id="ARBA00038502"/>
    </source>
</evidence>
<dbReference type="PANTHER" id="PTHR43792:SF8">
    <property type="entry name" value="[RIBOSOMAL PROTEIN US5]-ALANINE N-ACETYLTRANSFERASE"/>
    <property type="match status" value="1"/>
</dbReference>
<keyword evidence="6" id="KW-1185">Reference proteome</keyword>
<evidence type="ECO:0000256" key="1">
    <source>
        <dbReference type="ARBA" id="ARBA00022679"/>
    </source>
</evidence>
<evidence type="ECO:0000259" key="4">
    <source>
        <dbReference type="PROSITE" id="PS51186"/>
    </source>
</evidence>
<comment type="caution">
    <text evidence="5">The sequence shown here is derived from an EMBL/GenBank/DDBJ whole genome shotgun (WGS) entry which is preliminary data.</text>
</comment>
<sequence>MNKIDTLKIPLFSERLSLREFMEDDWAAVHSYASQATVCHYQPWGPNTEVDSQEYVQQVIQDAAQKPRRRYALAIEMNEAMVGTGEISIEDIHHQVGVIAYIVHPDYWGQGIATEVARLLIDFGFQALNLHRIYATCDCRNIGSAKVLEKAGMIKDGRLREHLWIKGGWRDSYLYSVLEQEWKREKFVIEKDE</sequence>
<keyword evidence="2" id="KW-0012">Acyltransferase</keyword>
<name>A0ABQ4KPH4_9BACI</name>
<dbReference type="PROSITE" id="PS51186">
    <property type="entry name" value="GNAT"/>
    <property type="match status" value="1"/>
</dbReference>
<reference evidence="5 6" key="1">
    <citation type="submission" date="2021-03" db="EMBL/GenBank/DDBJ databases">
        <title>Antimicrobial resistance genes in bacteria isolated from Japanese honey, and their potential for conferring macrolide and lincosamide resistance in the American foulbrood pathogen Paenibacillus larvae.</title>
        <authorList>
            <person name="Okamoto M."/>
            <person name="Kumagai M."/>
            <person name="Kanamori H."/>
            <person name="Takamatsu D."/>
        </authorList>
    </citation>
    <scope>NUCLEOTIDE SEQUENCE [LARGE SCALE GENOMIC DNA]</scope>
    <source>
        <strain evidence="5 6">J8TS2</strain>
    </source>
</reference>
<dbReference type="Gene3D" id="3.40.630.30">
    <property type="match status" value="1"/>
</dbReference>
<dbReference type="CDD" id="cd04301">
    <property type="entry name" value="NAT_SF"/>
    <property type="match status" value="1"/>
</dbReference>
<evidence type="ECO:0000313" key="5">
    <source>
        <dbReference type="EMBL" id="GIN59381.1"/>
    </source>
</evidence>
<feature type="domain" description="N-acetyltransferase" evidence="4">
    <location>
        <begin position="16"/>
        <end position="176"/>
    </location>
</feature>
<dbReference type="EMBL" id="BORB01000043">
    <property type="protein sequence ID" value="GIN59381.1"/>
    <property type="molecule type" value="Genomic_DNA"/>
</dbReference>
<organism evidence="5 6">
    <name type="scientific">Lederbergia ruris</name>
    <dbReference type="NCBI Taxonomy" id="217495"/>
    <lineage>
        <taxon>Bacteria</taxon>
        <taxon>Bacillati</taxon>
        <taxon>Bacillota</taxon>
        <taxon>Bacilli</taxon>
        <taxon>Bacillales</taxon>
        <taxon>Bacillaceae</taxon>
        <taxon>Lederbergia</taxon>
    </lineage>
</organism>
<protein>
    <submittedName>
        <fullName evidence="5">N-acetyltransferase</fullName>
    </submittedName>
</protein>
<gene>
    <name evidence="5" type="ORF">J8TS2_37000</name>
</gene>
<keyword evidence="1" id="KW-0808">Transferase</keyword>
<dbReference type="Proteomes" id="UP000679950">
    <property type="component" value="Unassembled WGS sequence"/>
</dbReference>
<dbReference type="RefSeq" id="WP_281414143.1">
    <property type="nucleotide sequence ID" value="NZ_BORB01000043.1"/>
</dbReference>
<proteinExistence type="inferred from homology"/>
<dbReference type="InterPro" id="IPR000182">
    <property type="entry name" value="GNAT_dom"/>
</dbReference>
<dbReference type="InterPro" id="IPR016181">
    <property type="entry name" value="Acyl_CoA_acyltransferase"/>
</dbReference>